<dbReference type="SMART" id="SM01162">
    <property type="entry name" value="DUF1771"/>
    <property type="match status" value="1"/>
</dbReference>
<accession>D2VYM6</accession>
<dbReference type="AlphaFoldDB" id="D2VYM6"/>
<dbReference type="InterPro" id="IPR013899">
    <property type="entry name" value="DUF1771"/>
</dbReference>
<dbReference type="SMART" id="SM00322">
    <property type="entry name" value="KH"/>
    <property type="match status" value="1"/>
</dbReference>
<dbReference type="eggNOG" id="KOG2401">
    <property type="taxonomic scope" value="Eukaryota"/>
</dbReference>
<dbReference type="InterPro" id="IPR002625">
    <property type="entry name" value="Smr_dom"/>
</dbReference>
<dbReference type="PROSITE" id="PS50084">
    <property type="entry name" value="KH_TYPE_1"/>
    <property type="match status" value="1"/>
</dbReference>
<dbReference type="InParanoid" id="D2VYM6"/>
<feature type="compositionally biased region" description="Polar residues" evidence="2">
    <location>
        <begin position="1"/>
        <end position="10"/>
    </location>
</feature>
<evidence type="ECO:0000256" key="1">
    <source>
        <dbReference type="PROSITE-ProRule" id="PRU00117"/>
    </source>
</evidence>
<dbReference type="OMA" id="QSCCACM"/>
<feature type="compositionally biased region" description="Low complexity" evidence="2">
    <location>
        <begin position="11"/>
        <end position="20"/>
    </location>
</feature>
<dbReference type="InterPro" id="IPR004088">
    <property type="entry name" value="KH_dom_type_1"/>
</dbReference>
<dbReference type="Pfam" id="PF01713">
    <property type="entry name" value="Smr"/>
    <property type="match status" value="1"/>
</dbReference>
<gene>
    <name evidence="4" type="ORF">NAEGRDRAFT_81727</name>
</gene>
<keyword evidence="5" id="KW-1185">Reference proteome</keyword>
<dbReference type="GO" id="GO:0003723">
    <property type="term" value="F:RNA binding"/>
    <property type="evidence" value="ECO:0007669"/>
    <property type="project" value="UniProtKB-UniRule"/>
</dbReference>
<name>D2VYM6_NAEGR</name>
<keyword evidence="1" id="KW-0694">RNA-binding</keyword>
<feature type="region of interest" description="Disordered" evidence="2">
    <location>
        <begin position="1"/>
        <end position="82"/>
    </location>
</feature>
<dbReference type="PANTHER" id="PTHR47417:SF2">
    <property type="entry name" value="SMALL MUTS RELATED FAMILY PROTEIN"/>
    <property type="match status" value="1"/>
</dbReference>
<dbReference type="InterPro" id="IPR004087">
    <property type="entry name" value="KH_dom"/>
</dbReference>
<proteinExistence type="predicted"/>
<dbReference type="SUPFAM" id="SSF160443">
    <property type="entry name" value="SMR domain-like"/>
    <property type="match status" value="1"/>
</dbReference>
<feature type="compositionally biased region" description="Basic and acidic residues" evidence="2">
    <location>
        <begin position="24"/>
        <end position="33"/>
    </location>
</feature>
<dbReference type="Gene3D" id="3.30.1370.10">
    <property type="entry name" value="K Homology domain, type 1"/>
    <property type="match status" value="1"/>
</dbReference>
<dbReference type="STRING" id="5762.D2VYM6"/>
<dbReference type="OrthoDB" id="3231855at2759"/>
<dbReference type="Gene3D" id="3.30.1370.110">
    <property type="match status" value="1"/>
</dbReference>
<dbReference type="PROSITE" id="PS50828">
    <property type="entry name" value="SMR"/>
    <property type="match status" value="1"/>
</dbReference>
<dbReference type="SMART" id="SM00463">
    <property type="entry name" value="SMR"/>
    <property type="match status" value="1"/>
</dbReference>
<evidence type="ECO:0000256" key="2">
    <source>
        <dbReference type="SAM" id="MobiDB-lite"/>
    </source>
</evidence>
<dbReference type="PANTHER" id="PTHR47417">
    <property type="entry name" value="SMR DOMAIN-CONTAINING PROTEIN YPL199C"/>
    <property type="match status" value="1"/>
</dbReference>
<reference evidence="4 5" key="1">
    <citation type="journal article" date="2010" name="Cell">
        <title>The genome of Naegleria gruberi illuminates early eukaryotic versatility.</title>
        <authorList>
            <person name="Fritz-Laylin L.K."/>
            <person name="Prochnik S.E."/>
            <person name="Ginger M.L."/>
            <person name="Dacks J.B."/>
            <person name="Carpenter M.L."/>
            <person name="Field M.C."/>
            <person name="Kuo A."/>
            <person name="Paredez A."/>
            <person name="Chapman J."/>
            <person name="Pham J."/>
            <person name="Shu S."/>
            <person name="Neupane R."/>
            <person name="Cipriano M."/>
            <person name="Mancuso J."/>
            <person name="Tu H."/>
            <person name="Salamov A."/>
            <person name="Lindquist E."/>
            <person name="Shapiro H."/>
            <person name="Lucas S."/>
            <person name="Grigoriev I.V."/>
            <person name="Cande W.Z."/>
            <person name="Fulton C."/>
            <person name="Rokhsar D.S."/>
            <person name="Dawson S.C."/>
        </authorList>
    </citation>
    <scope>NUCLEOTIDE SEQUENCE [LARGE SCALE GENOMIC DNA]</scope>
    <source>
        <strain evidence="4 5">NEG-M</strain>
    </source>
</reference>
<dbReference type="EMBL" id="GG738911">
    <property type="protein sequence ID" value="EFC38141.1"/>
    <property type="molecule type" value="Genomic_DNA"/>
</dbReference>
<dbReference type="InterPro" id="IPR036063">
    <property type="entry name" value="Smr_dom_sf"/>
</dbReference>
<dbReference type="VEuPathDB" id="AmoebaDB:NAEGRDRAFT_81727"/>
<dbReference type="Pfam" id="PF00013">
    <property type="entry name" value="KH_1"/>
    <property type="match status" value="1"/>
</dbReference>
<feature type="compositionally biased region" description="Low complexity" evidence="2">
    <location>
        <begin position="34"/>
        <end position="55"/>
    </location>
</feature>
<dbReference type="RefSeq" id="XP_002670885.1">
    <property type="nucleotide sequence ID" value="XM_002670839.1"/>
</dbReference>
<dbReference type="SUPFAM" id="SSF54791">
    <property type="entry name" value="Eukaryotic type KH-domain (KH-domain type I)"/>
    <property type="match status" value="1"/>
</dbReference>
<organism evidence="5">
    <name type="scientific">Naegleria gruberi</name>
    <name type="common">Amoeba</name>
    <dbReference type="NCBI Taxonomy" id="5762"/>
    <lineage>
        <taxon>Eukaryota</taxon>
        <taxon>Discoba</taxon>
        <taxon>Heterolobosea</taxon>
        <taxon>Tetramitia</taxon>
        <taxon>Eutetramitia</taxon>
        <taxon>Vahlkampfiidae</taxon>
        <taxon>Naegleria</taxon>
    </lineage>
</organism>
<evidence type="ECO:0000313" key="4">
    <source>
        <dbReference type="EMBL" id="EFC38141.1"/>
    </source>
</evidence>
<feature type="domain" description="Smr" evidence="3">
    <location>
        <begin position="275"/>
        <end position="348"/>
    </location>
</feature>
<dbReference type="InterPro" id="IPR036612">
    <property type="entry name" value="KH_dom_type_1_sf"/>
</dbReference>
<evidence type="ECO:0000313" key="5">
    <source>
        <dbReference type="Proteomes" id="UP000006671"/>
    </source>
</evidence>
<evidence type="ECO:0000259" key="3">
    <source>
        <dbReference type="PROSITE" id="PS50828"/>
    </source>
</evidence>
<dbReference type="KEGG" id="ngr:NAEGRDRAFT_81727"/>
<dbReference type="Pfam" id="PF08590">
    <property type="entry name" value="DUF1771"/>
    <property type="match status" value="1"/>
</dbReference>
<sequence length="348" mass="38567">MGNCFSGQKESSSSTNNKSKNNNKRLEETKKEPATTTAATTSTSTSTTAAATTTTKASEQPAIVEEPTKKPEVTKPAEPIKTTDVVVEEKKAVAEPPKATTTTPSVAASNFDEATNSFVLKPAVIAKFIIGPKGSTIKQLQEETSSRINVKDSDDDSKHITIEQSANPKACYDRIMAELKKYGWEFDAKENQFVEHDTDAMKMFKELEKKISEESKLMSDCFERAKKAYESGDGGLSKQLSEEGKQHQELMKKYQQESANTMFEHLNKDKGDLEIDLHGQYVDNAMDFLKKRIEKLRGEKQPKLTIIYGAGNHSDEKGPKIKPAVLEYLKNEGITFEEINHGSISANI</sequence>
<dbReference type="Proteomes" id="UP000006671">
    <property type="component" value="Unassembled WGS sequence"/>
</dbReference>
<protein>
    <submittedName>
        <fullName evidence="4">Predicted protein</fullName>
    </submittedName>
</protein>
<feature type="compositionally biased region" description="Basic and acidic residues" evidence="2">
    <location>
        <begin position="66"/>
        <end position="75"/>
    </location>
</feature>
<dbReference type="InterPro" id="IPR053020">
    <property type="entry name" value="Smr_domain_protein"/>
</dbReference>
<dbReference type="GeneID" id="8853828"/>